<evidence type="ECO:0000313" key="5">
    <source>
        <dbReference type="Proteomes" id="UP000238666"/>
    </source>
</evidence>
<reference evidence="4" key="2">
    <citation type="submission" date="2018-08" db="EMBL/GenBank/DDBJ databases">
        <title>Antagonistic pleiotropy in the bifunctional surface protein FadL/P1 during adaptation of Haemophilus influenzae to chronic lung infection associated with COPD.</title>
        <authorList>
            <person name="Moleres J."/>
            <person name="Ehrlich R."/>
        </authorList>
    </citation>
    <scope>NUCLEOTIDE SEQUENCE [LARGE SCALE GENOMIC DNA]</scope>
    <source>
        <strain evidence="4">P668-6062</strain>
    </source>
</reference>
<dbReference type="EMBL" id="OV040584">
    <property type="protein sequence ID" value="CAH0449122.1"/>
    <property type="molecule type" value="Genomic_DNA"/>
</dbReference>
<dbReference type="GeneID" id="93219032"/>
<dbReference type="InterPro" id="IPR038475">
    <property type="entry name" value="RecG_C_sf"/>
</dbReference>
<dbReference type="PANTHER" id="PTHR30595">
    <property type="entry name" value="GLPR-RELATED TRANSCRIPTIONAL REPRESSOR"/>
    <property type="match status" value="1"/>
</dbReference>
<evidence type="ECO:0000259" key="1">
    <source>
        <dbReference type="Pfam" id="PF04326"/>
    </source>
</evidence>
<proteinExistence type="predicted"/>
<dbReference type="InterPro" id="IPR007421">
    <property type="entry name" value="Schlafen_AlbA_2_dom"/>
</dbReference>
<dbReference type="RefSeq" id="WP_005687643.1">
    <property type="nucleotide sequence ID" value="NZ_AP018764.1"/>
</dbReference>
<dbReference type="SUPFAM" id="SSF46785">
    <property type="entry name" value="Winged helix' DNA-binding domain"/>
    <property type="match status" value="1"/>
</dbReference>
<accession>A0A2R3FJJ0</accession>
<name>A0A2R3FJJ0_HAEIF</name>
<gene>
    <name evidence="3" type="ORF">BV022_00874</name>
    <name evidence="4" type="ORF">CH627_04170</name>
    <name evidence="2" type="ORF">KRLU271_LOCUS878</name>
</gene>
<evidence type="ECO:0000313" key="3">
    <source>
        <dbReference type="EMBL" id="PRL90720.1"/>
    </source>
</evidence>
<dbReference type="AlphaFoldDB" id="A0A2R3FJJ0"/>
<sequence length="487" mass="56706">MTEPLSKINGIITKNYLEMQPENQYFERKGLGEKDIKPTKIAEELVGMLNADGGVLAFGVADNGEIQDLNSLGDKLDDYRKLVFDFIAPPCRIGLEEILVDGKLVFLFHVEQDLERIYCRKDNENVFLRVADSNRGPLTREQIKNLEYDKNIRLFEDEIVPDFNEEDLDQELLELYKKKVNFTSDNILDLLYKRNLLTKKEGCYQFKKSAILLFSTMPERYIPSASVRYVRYEGTVAKVGTEHNVIKDQRFENNIPKLIEELTYFLRASLRDYYFLDVNQGKFIKVPEYPEEAWLEGVVNALCHRSYNVQGNVIYIKHFDDRLEISNSGPLPAQVTIENIKTERFARNPRIARVLEDLGYVRQLNEGVSRIYESMEKSLLAKPEYREQNNNVYLTLRNRVTAHEKTVSTATMLQIEKEWTNYNDTQKAILLYLFTNGTAILSELVDYTKINQNSIRAYLNAFIQQGIIERQSVKQRDPNAKYAFRKD</sequence>
<dbReference type="PANTHER" id="PTHR30595:SF6">
    <property type="entry name" value="SCHLAFEN ALBA-2 DOMAIN-CONTAINING PROTEIN"/>
    <property type="match status" value="1"/>
</dbReference>
<organism evidence="4">
    <name type="scientific">Haemophilus influenzae</name>
    <dbReference type="NCBI Taxonomy" id="727"/>
    <lineage>
        <taxon>Bacteria</taxon>
        <taxon>Pseudomonadati</taxon>
        <taxon>Pseudomonadota</taxon>
        <taxon>Gammaproteobacteria</taxon>
        <taxon>Pasteurellales</taxon>
        <taxon>Pasteurellaceae</taxon>
        <taxon>Haemophilus</taxon>
    </lineage>
</organism>
<feature type="domain" description="Schlafen AlbA-2" evidence="1">
    <location>
        <begin position="22"/>
        <end position="135"/>
    </location>
</feature>
<dbReference type="InterPro" id="IPR036388">
    <property type="entry name" value="WH-like_DNA-bd_sf"/>
</dbReference>
<dbReference type="Gene3D" id="3.30.950.30">
    <property type="entry name" value="Schlafen, AAA domain"/>
    <property type="match status" value="1"/>
</dbReference>
<dbReference type="Pfam" id="PF13749">
    <property type="entry name" value="HATPase_c_4"/>
    <property type="match status" value="1"/>
</dbReference>
<evidence type="ECO:0000313" key="2">
    <source>
        <dbReference type="EMBL" id="CAH0449122.1"/>
    </source>
</evidence>
<dbReference type="InterPro" id="IPR038461">
    <property type="entry name" value="Schlafen_AlbA_2_dom_sf"/>
</dbReference>
<evidence type="ECO:0000313" key="6">
    <source>
        <dbReference type="Proteomes" id="UP000837924"/>
    </source>
</evidence>
<dbReference type="EMBL" id="QVJI01000005">
    <property type="protein sequence ID" value="RFN63707.1"/>
    <property type="molecule type" value="Genomic_DNA"/>
</dbReference>
<dbReference type="KEGG" id="hiw:NTHI477_01131"/>
<evidence type="ECO:0000313" key="4">
    <source>
        <dbReference type="EMBL" id="RFN63707.1"/>
    </source>
</evidence>
<dbReference type="InterPro" id="IPR036390">
    <property type="entry name" value="WH_DNA-bd_sf"/>
</dbReference>
<dbReference type="Gene3D" id="1.10.10.10">
    <property type="entry name" value="Winged helix-like DNA-binding domain superfamily/Winged helix DNA-binding domain"/>
    <property type="match status" value="1"/>
</dbReference>
<reference evidence="2" key="4">
    <citation type="submission" date="2024-01" db="EMBL/GenBank/DDBJ databases">
        <authorList>
            <person name="Riesbeck K."/>
        </authorList>
    </citation>
    <scope>NUCLEOTIDE SEQUENCE</scope>
    <source>
        <strain evidence="2">KR271</strain>
    </source>
</reference>
<protein>
    <submittedName>
        <fullName evidence="4">ATPase</fullName>
    </submittedName>
    <submittedName>
        <fullName evidence="2">DNA binding domain-containing protein</fullName>
    </submittedName>
    <submittedName>
        <fullName evidence="3">Divergent AAA domain protein</fullName>
    </submittedName>
</protein>
<reference evidence="3 5" key="1">
    <citation type="submission" date="2017-02" db="EMBL/GenBank/DDBJ databases">
        <title>Haemophilus influenzae in COPD genome sequencing project.</title>
        <authorList>
            <person name="Murphy T.F."/>
            <person name="Kong Y."/>
            <person name="Nadendla S."/>
            <person name="Tettelin H."/>
            <person name="Pettigrew M."/>
        </authorList>
    </citation>
    <scope>NUCLEOTIDE SEQUENCE [LARGE SCALE GENOMIC DNA]</scope>
    <source>
        <strain evidence="3 5">19P94H1</strain>
    </source>
</reference>
<dbReference type="KEGG" id="hih:NF38_04940"/>
<dbReference type="Gene3D" id="3.30.565.60">
    <property type="match status" value="1"/>
</dbReference>
<reference evidence="6" key="3">
    <citation type="submission" date="2021-11" db="EMBL/GenBank/DDBJ databases">
        <authorList>
            <person name="Riesbeck K."/>
        </authorList>
    </citation>
    <scope>NUCLEOTIDE SEQUENCE [LARGE SCALE GENOMIC DNA]</scope>
</reference>
<dbReference type="EMBL" id="MZKM01000033">
    <property type="protein sequence ID" value="PRL90720.1"/>
    <property type="molecule type" value="Genomic_DNA"/>
</dbReference>
<dbReference type="Proteomes" id="UP000837924">
    <property type="component" value="Chromosome"/>
</dbReference>
<dbReference type="Pfam" id="PF04326">
    <property type="entry name" value="SLFN_AlbA_2"/>
    <property type="match status" value="1"/>
</dbReference>
<dbReference type="KEGG" id="hix:NTHI723_01606"/>